<keyword evidence="6" id="KW-1015">Disulfide bond</keyword>
<accession>A0A6C0DEY0</accession>
<dbReference type="Pfam" id="PF04777">
    <property type="entry name" value="Evr1_Alr"/>
    <property type="match status" value="1"/>
</dbReference>
<sequence length="216" mass="25786">MTIIISKKNDKNKTIKNKTIKNNTAKNKTKKVYSKDDYNSGDGMLTTVWGPGAWHFLHTMSFNYPVEPTLEQKHQYRNYVLSLKNVLPCKYCRMNLKTNLREFPLTMECMKNRDTFSKYIYELHELVNRKLKKKSNLKYCDVRERYEHFRSRCTDDMPKLFKYEKKERAKLEGKGCTEPLYGKKSKCIIKIVPQEEKGSTFQMDKKCVKTRKLRHK</sequence>
<evidence type="ECO:0000256" key="3">
    <source>
        <dbReference type="ARBA" id="ARBA00022630"/>
    </source>
</evidence>
<dbReference type="EC" id="1.8.3.2" evidence="2"/>
<dbReference type="PANTHER" id="PTHR12645">
    <property type="entry name" value="ALR/ERV"/>
    <property type="match status" value="1"/>
</dbReference>
<dbReference type="GO" id="GO:0050660">
    <property type="term" value="F:flavin adenine dinucleotide binding"/>
    <property type="evidence" value="ECO:0007669"/>
    <property type="project" value="TreeGrafter"/>
</dbReference>
<keyword evidence="4" id="KW-0274">FAD</keyword>
<dbReference type="GO" id="GO:0016971">
    <property type="term" value="F:flavin-dependent sulfhydryl oxidase activity"/>
    <property type="evidence" value="ECO:0007669"/>
    <property type="project" value="InterPro"/>
</dbReference>
<dbReference type="PROSITE" id="PS51324">
    <property type="entry name" value="ERV_ALR"/>
    <property type="match status" value="1"/>
</dbReference>
<evidence type="ECO:0000256" key="5">
    <source>
        <dbReference type="ARBA" id="ARBA00023002"/>
    </source>
</evidence>
<dbReference type="InterPro" id="IPR039799">
    <property type="entry name" value="ALR/ERV"/>
</dbReference>
<name>A0A6C0DEY0_9ZZZZ</name>
<protein>
    <recommendedName>
        <fullName evidence="2">thiol oxidase</fullName>
        <ecNumber evidence="2">1.8.3.2</ecNumber>
    </recommendedName>
</protein>
<dbReference type="AlphaFoldDB" id="A0A6C0DEY0"/>
<keyword evidence="5" id="KW-0560">Oxidoreductase</keyword>
<comment type="cofactor">
    <cofactor evidence="1">
        <name>FAD</name>
        <dbReference type="ChEBI" id="CHEBI:57692"/>
    </cofactor>
</comment>
<evidence type="ECO:0000256" key="4">
    <source>
        <dbReference type="ARBA" id="ARBA00022827"/>
    </source>
</evidence>
<dbReference type="Gene3D" id="1.20.120.310">
    <property type="entry name" value="ERV/ALR sulfhydryl oxidase domain"/>
    <property type="match status" value="1"/>
</dbReference>
<dbReference type="InterPro" id="IPR017905">
    <property type="entry name" value="ERV/ALR_sulphydryl_oxidase"/>
</dbReference>
<dbReference type="InterPro" id="IPR036774">
    <property type="entry name" value="ERV/ALR_sulphydryl_oxid_sf"/>
</dbReference>
<evidence type="ECO:0000256" key="2">
    <source>
        <dbReference type="ARBA" id="ARBA00012512"/>
    </source>
</evidence>
<dbReference type="GO" id="GO:0005739">
    <property type="term" value="C:mitochondrion"/>
    <property type="evidence" value="ECO:0007669"/>
    <property type="project" value="TreeGrafter"/>
</dbReference>
<reference evidence="8" key="1">
    <citation type="journal article" date="2020" name="Nature">
        <title>Giant virus diversity and host interactions through global metagenomics.</title>
        <authorList>
            <person name="Schulz F."/>
            <person name="Roux S."/>
            <person name="Paez-Espino D."/>
            <person name="Jungbluth S."/>
            <person name="Walsh D.A."/>
            <person name="Denef V.J."/>
            <person name="McMahon K.D."/>
            <person name="Konstantinidis K.T."/>
            <person name="Eloe-Fadrosh E.A."/>
            <person name="Kyrpides N.C."/>
            <person name="Woyke T."/>
        </authorList>
    </citation>
    <scope>NUCLEOTIDE SEQUENCE</scope>
    <source>
        <strain evidence="8">GVMAG-M-3300023174-144</strain>
    </source>
</reference>
<evidence type="ECO:0000256" key="1">
    <source>
        <dbReference type="ARBA" id="ARBA00001974"/>
    </source>
</evidence>
<organism evidence="8">
    <name type="scientific">viral metagenome</name>
    <dbReference type="NCBI Taxonomy" id="1070528"/>
    <lineage>
        <taxon>unclassified sequences</taxon>
        <taxon>metagenomes</taxon>
        <taxon>organismal metagenomes</taxon>
    </lineage>
</organism>
<evidence type="ECO:0000313" key="8">
    <source>
        <dbReference type="EMBL" id="QHT15023.1"/>
    </source>
</evidence>
<dbReference type="PANTHER" id="PTHR12645:SF0">
    <property type="entry name" value="FAD-LINKED SULFHYDRYL OXIDASE ALR"/>
    <property type="match status" value="1"/>
</dbReference>
<feature type="domain" description="ERV/ALR sulfhydryl oxidase" evidence="7">
    <location>
        <begin position="42"/>
        <end position="146"/>
    </location>
</feature>
<evidence type="ECO:0000259" key="7">
    <source>
        <dbReference type="PROSITE" id="PS51324"/>
    </source>
</evidence>
<dbReference type="SUPFAM" id="SSF69000">
    <property type="entry name" value="FAD-dependent thiol oxidase"/>
    <property type="match status" value="1"/>
</dbReference>
<dbReference type="EMBL" id="MN739599">
    <property type="protein sequence ID" value="QHT15023.1"/>
    <property type="molecule type" value="Genomic_DNA"/>
</dbReference>
<proteinExistence type="predicted"/>
<keyword evidence="3" id="KW-0285">Flavoprotein</keyword>
<evidence type="ECO:0000256" key="6">
    <source>
        <dbReference type="ARBA" id="ARBA00023157"/>
    </source>
</evidence>